<gene>
    <name evidence="1" type="ORF">PCAL00307_LOCUS2717</name>
    <name evidence="2" type="ORF">PECAL_1P22940</name>
</gene>
<protein>
    <submittedName>
        <fullName evidence="1">Uncharacterized protein</fullName>
    </submittedName>
</protein>
<proteinExistence type="predicted"/>
<dbReference type="Proteomes" id="UP000789595">
    <property type="component" value="Unassembled WGS sequence"/>
</dbReference>
<dbReference type="EMBL" id="HBIW01003246">
    <property type="protein sequence ID" value="CAE0687283.1"/>
    <property type="molecule type" value="Transcribed_RNA"/>
</dbReference>
<evidence type="ECO:0000313" key="3">
    <source>
        <dbReference type="Proteomes" id="UP000789595"/>
    </source>
</evidence>
<reference evidence="2" key="2">
    <citation type="submission" date="2021-11" db="EMBL/GenBank/DDBJ databases">
        <authorList>
            <consortium name="Genoscope - CEA"/>
            <person name="William W."/>
        </authorList>
    </citation>
    <scope>NUCLEOTIDE SEQUENCE</scope>
</reference>
<reference evidence="1" key="1">
    <citation type="submission" date="2021-01" db="EMBL/GenBank/DDBJ databases">
        <authorList>
            <person name="Corre E."/>
            <person name="Pelletier E."/>
            <person name="Niang G."/>
            <person name="Scheremetjew M."/>
            <person name="Finn R."/>
            <person name="Kale V."/>
            <person name="Holt S."/>
            <person name="Cochrane G."/>
            <person name="Meng A."/>
            <person name="Brown T."/>
            <person name="Cohen L."/>
        </authorList>
    </citation>
    <scope>NUCLEOTIDE SEQUENCE</scope>
    <source>
        <strain evidence="1">CCMP1756</strain>
    </source>
</reference>
<sequence length="322" mass="36733">MDTPASVAVRTAFGTRDIAQRVVEFLPFEEVCGTRSLHVGRGRFESRVGRYFGRLGVKAACRGLRNAARRALTRGRWRPVCRLAHEGVALVREFAHKTPRSCPTLLTDAWARDRGAVMLTLMADPVFEEATWIHSIFGRERPPISLGSRFLQLVERTASISPSRALSRDSSGFMRIMEACEYAFRTLRSGDLLLKLLFGWLQWRTSSNPHMFWGPPDYGGDYRSQEFCPDIAEPLGAALEAWTNPIRAAQFVVACWSCREVWDKFQPRCSAPNLLIDWVAWFSRLRWTDRAKARIFADHLHGVAKEVLRNEPDQDDEEYWGG</sequence>
<keyword evidence="3" id="KW-1185">Reference proteome</keyword>
<dbReference type="EMBL" id="CAKKNE010000001">
    <property type="protein sequence ID" value="CAH0365835.1"/>
    <property type="molecule type" value="Genomic_DNA"/>
</dbReference>
<organism evidence="1">
    <name type="scientific">Pelagomonas calceolata</name>
    <dbReference type="NCBI Taxonomy" id="35677"/>
    <lineage>
        <taxon>Eukaryota</taxon>
        <taxon>Sar</taxon>
        <taxon>Stramenopiles</taxon>
        <taxon>Ochrophyta</taxon>
        <taxon>Pelagophyceae</taxon>
        <taxon>Pelagomonadales</taxon>
        <taxon>Pelagomonadaceae</taxon>
        <taxon>Pelagomonas</taxon>
    </lineage>
</organism>
<name>A0A7S3ZLS8_9STRA</name>
<dbReference type="AlphaFoldDB" id="A0A7S3ZLS8"/>
<evidence type="ECO:0000313" key="1">
    <source>
        <dbReference type="EMBL" id="CAE0687283.1"/>
    </source>
</evidence>
<evidence type="ECO:0000313" key="2">
    <source>
        <dbReference type="EMBL" id="CAH0365835.1"/>
    </source>
</evidence>
<accession>A0A7S3ZLS8</accession>